<evidence type="ECO:0000313" key="1">
    <source>
        <dbReference type="EMBL" id="QJA68175.1"/>
    </source>
</evidence>
<gene>
    <name evidence="1" type="ORF">MM415A07894_0008</name>
    <name evidence="2" type="ORF">MM415B04671_0002</name>
</gene>
<sequence length="165" mass="19787">MKQGLSIHCHHNILVEYCYDYDERVNAIKDTKPKNEQEIRLRLFKLLPQEAIDELPERLVKADAEWRKAYAERKKASAKWEGAYAKWEKAYAEWEKADAEWAKADAEWKKAYAEWKKADAERVKAYAEWEGAYDERWNKEAWHKKWCGCKEWNGKEIVFENKEAL</sequence>
<name>A0A6M3LBC2_9ZZZZ</name>
<protein>
    <submittedName>
        <fullName evidence="2">Uncharacterized protein</fullName>
    </submittedName>
</protein>
<proteinExistence type="predicted"/>
<reference evidence="2" key="1">
    <citation type="submission" date="2020-03" db="EMBL/GenBank/DDBJ databases">
        <title>The deep terrestrial virosphere.</title>
        <authorList>
            <person name="Holmfeldt K."/>
            <person name="Nilsson E."/>
            <person name="Simone D."/>
            <person name="Lopez-Fernandez M."/>
            <person name="Wu X."/>
            <person name="de Brujin I."/>
            <person name="Lundin D."/>
            <person name="Andersson A."/>
            <person name="Bertilsson S."/>
            <person name="Dopson M."/>
        </authorList>
    </citation>
    <scope>NUCLEOTIDE SEQUENCE</scope>
    <source>
        <strain evidence="1">MM415A07894</strain>
        <strain evidence="2">MM415B04671</strain>
    </source>
</reference>
<evidence type="ECO:0000313" key="2">
    <source>
        <dbReference type="EMBL" id="QJA92427.1"/>
    </source>
</evidence>
<organism evidence="2">
    <name type="scientific">viral metagenome</name>
    <dbReference type="NCBI Taxonomy" id="1070528"/>
    <lineage>
        <taxon>unclassified sequences</taxon>
        <taxon>metagenomes</taxon>
        <taxon>organismal metagenomes</taxon>
    </lineage>
</organism>
<dbReference type="EMBL" id="MT141593">
    <property type="protein sequence ID" value="QJA68175.1"/>
    <property type="molecule type" value="Genomic_DNA"/>
</dbReference>
<accession>A0A6M3LBC2</accession>
<dbReference type="AlphaFoldDB" id="A0A6M3LBC2"/>
<dbReference type="EMBL" id="MT143066">
    <property type="protein sequence ID" value="QJA92427.1"/>
    <property type="molecule type" value="Genomic_DNA"/>
</dbReference>